<protein>
    <recommendedName>
        <fullName evidence="1">Novel STAND NTPase 5 domain-containing protein</fullName>
    </recommendedName>
</protein>
<feature type="domain" description="Novel STAND NTPase 5" evidence="1">
    <location>
        <begin position="286"/>
        <end position="406"/>
    </location>
</feature>
<reference evidence="2 3" key="1">
    <citation type="submission" date="2020-04" db="EMBL/GenBank/DDBJ databases">
        <title>The draft genome of Kluyvera sichuanensis strain SCKS090646.</title>
        <authorList>
            <person name="Wei L."/>
            <person name="Liu L."/>
            <person name="Feng Y."/>
            <person name="Zong Z."/>
        </authorList>
    </citation>
    <scope>NUCLEOTIDE SEQUENCE [LARGE SCALE GENOMIC DNA]</scope>
    <source>
        <strain evidence="2 3">090646</strain>
    </source>
</reference>
<proteinExistence type="predicted"/>
<name>A0ABR6S0Y7_9ENTR</name>
<sequence>MKIDNQPLFEHHLKSGINLFLGAGFSVEASSKSGKLPVGDNLKDELLDHFKRKKPSSLDLPQLCQILSSSSKKELKDFFINRFTVTEFDELYKSLESIKIKSIFTTNIDDLIFKIFKDSSKYYINDIQLRGPAISNGEAIDYIGLHGCVAYPGSEFAFSPLEISSSFERDKDRWFTYVGKIQTSPTLYWGYRVQDAGVLQALSNTSNKGRQRADAWIVLREDDEEAREYYSSLGFQIIIGETKELLNYISKIKIDNKSSPQKNTIESKFEEYKIPTLTSVPVRSLSEFFLGAEPIWYDIFTNKIHKTTHLQRTKNESFKPKHVLIIGAPLTGKSTLLKQLSVEAKELGSVLYINEITPEKAQLLSREIKTSNEKVYVFIDNAVDSSEAIQTLVNLPNIKIIAAERDFIYDTVSYRFTPQQFNILDVSGLNDFDIQSIIDSIPQGINKQNDSFSHSEGDMDIEPSFLEVMTHIIKDNALADRFVEALKAFKKTAAPEHDLLLLACYLYSCRIPISVDIAAAYLRDYNYDALKAFNMLSNMDTFLYPYEGQLSEDNQAYFVPRSRTVSEIVMKKTYHKDMAKMLETFHQEVSPARISRYDIFKRYAYDAKLMGRAFPDWERGLSFYEEAFTRDRTHSLKQQGALYLAHKKKYELAFIWIDEAKSITGNNNPTIRNTYAVILFNANYDKPNSPEVLSTLEESMEILQRCYNDDYRKIYHARIFAEQSIKFKSKYPDISRKRGYLELSMKWLESELKNRPNDRWMNNLKRSIQRNLR</sequence>
<dbReference type="Pfam" id="PF25199">
    <property type="entry name" value="nSTAND_NTPase5"/>
    <property type="match status" value="1"/>
</dbReference>
<evidence type="ECO:0000259" key="1">
    <source>
        <dbReference type="Pfam" id="PF25199"/>
    </source>
</evidence>
<organism evidence="2 3">
    <name type="scientific">Kluyvera sichuanensis</name>
    <dbReference type="NCBI Taxonomy" id="2725494"/>
    <lineage>
        <taxon>Bacteria</taxon>
        <taxon>Pseudomonadati</taxon>
        <taxon>Pseudomonadota</taxon>
        <taxon>Gammaproteobacteria</taxon>
        <taxon>Enterobacterales</taxon>
        <taxon>Enterobacteriaceae</taxon>
        <taxon>Kluyvera</taxon>
    </lineage>
</organism>
<dbReference type="InterPro" id="IPR027417">
    <property type="entry name" value="P-loop_NTPase"/>
</dbReference>
<keyword evidence="3" id="KW-1185">Reference proteome</keyword>
<evidence type="ECO:0000313" key="3">
    <source>
        <dbReference type="Proteomes" id="UP000607331"/>
    </source>
</evidence>
<gene>
    <name evidence="2" type="ORF">HII27_25695</name>
</gene>
<comment type="caution">
    <text evidence="2">The sequence shown here is derived from an EMBL/GenBank/DDBJ whole genome shotgun (WGS) entry which is preliminary data.</text>
</comment>
<evidence type="ECO:0000313" key="2">
    <source>
        <dbReference type="EMBL" id="MBC1189058.1"/>
    </source>
</evidence>
<dbReference type="RefSeq" id="WP_185670112.1">
    <property type="nucleotide sequence ID" value="NZ_JABBJF010000046.1"/>
</dbReference>
<dbReference type="InterPro" id="IPR057574">
    <property type="entry name" value="nSTAND_NTPase5_dom"/>
</dbReference>
<accession>A0ABR6S0Y7</accession>
<dbReference type="SUPFAM" id="SSF52540">
    <property type="entry name" value="P-loop containing nucleoside triphosphate hydrolases"/>
    <property type="match status" value="1"/>
</dbReference>
<dbReference type="Pfam" id="PF13289">
    <property type="entry name" value="SIR2_2"/>
    <property type="match status" value="1"/>
</dbReference>
<dbReference type="Proteomes" id="UP000607331">
    <property type="component" value="Unassembled WGS sequence"/>
</dbReference>
<dbReference type="EMBL" id="JABBJF010000046">
    <property type="protein sequence ID" value="MBC1189058.1"/>
    <property type="molecule type" value="Genomic_DNA"/>
</dbReference>